<comment type="catalytic activity">
    <reaction evidence="12">
        <text>GTP + AH2 + S-adenosyl-L-methionine = (8S)-3',8-cyclo-7,8-dihydroguanosine 5'-triphosphate + 5'-deoxyadenosine + L-methionine + A + H(+)</text>
        <dbReference type="Rhea" id="RHEA:49576"/>
        <dbReference type="ChEBI" id="CHEBI:13193"/>
        <dbReference type="ChEBI" id="CHEBI:15378"/>
        <dbReference type="ChEBI" id="CHEBI:17319"/>
        <dbReference type="ChEBI" id="CHEBI:17499"/>
        <dbReference type="ChEBI" id="CHEBI:37565"/>
        <dbReference type="ChEBI" id="CHEBI:57844"/>
        <dbReference type="ChEBI" id="CHEBI:59789"/>
        <dbReference type="ChEBI" id="CHEBI:131766"/>
        <dbReference type="EC" id="4.1.99.22"/>
    </reaction>
</comment>
<dbReference type="PROSITE" id="PS01305">
    <property type="entry name" value="MOAA_NIFB_PQQE"/>
    <property type="match status" value="1"/>
</dbReference>
<dbReference type="CDD" id="cd01335">
    <property type="entry name" value="Radical_SAM"/>
    <property type="match status" value="1"/>
</dbReference>
<dbReference type="InterPro" id="IPR006638">
    <property type="entry name" value="Elp3/MiaA/NifB-like_rSAM"/>
</dbReference>
<dbReference type="EC" id="4.1.99.22" evidence="2"/>
<evidence type="ECO:0000256" key="9">
    <source>
        <dbReference type="ARBA" id="ARBA00023134"/>
    </source>
</evidence>
<proteinExistence type="predicted"/>
<evidence type="ECO:0000256" key="6">
    <source>
        <dbReference type="ARBA" id="ARBA00022741"/>
    </source>
</evidence>
<dbReference type="InterPro" id="IPR013785">
    <property type="entry name" value="Aldolase_TIM"/>
</dbReference>
<accession>A0A1I0VTN9</accession>
<dbReference type="GO" id="GO:0046872">
    <property type="term" value="F:metal ion binding"/>
    <property type="evidence" value="ECO:0007669"/>
    <property type="project" value="UniProtKB-KW"/>
</dbReference>
<dbReference type="PANTHER" id="PTHR22960:SF0">
    <property type="entry name" value="MOLYBDENUM COFACTOR BIOSYNTHESIS PROTEIN 1"/>
    <property type="match status" value="1"/>
</dbReference>
<evidence type="ECO:0000256" key="3">
    <source>
        <dbReference type="ARBA" id="ARBA00022485"/>
    </source>
</evidence>
<evidence type="ECO:0000256" key="8">
    <source>
        <dbReference type="ARBA" id="ARBA00023014"/>
    </source>
</evidence>
<evidence type="ECO:0000256" key="7">
    <source>
        <dbReference type="ARBA" id="ARBA00023004"/>
    </source>
</evidence>
<dbReference type="NCBIfam" id="TIGR02666">
    <property type="entry name" value="moaA"/>
    <property type="match status" value="1"/>
</dbReference>
<evidence type="ECO:0000256" key="12">
    <source>
        <dbReference type="ARBA" id="ARBA00048697"/>
    </source>
</evidence>
<keyword evidence="8" id="KW-0411">Iron-sulfur</keyword>
<reference evidence="14 15" key="1">
    <citation type="submission" date="2016-10" db="EMBL/GenBank/DDBJ databases">
        <authorList>
            <person name="de Groot N.N."/>
        </authorList>
    </citation>
    <scope>NUCLEOTIDE SEQUENCE [LARGE SCALE GENOMIC DNA]</scope>
    <source>
        <strain evidence="14 15">DSM 23399</strain>
    </source>
</reference>
<dbReference type="InterPro" id="IPR007197">
    <property type="entry name" value="rSAM"/>
</dbReference>
<dbReference type="SUPFAM" id="SSF102114">
    <property type="entry name" value="Radical SAM enzymes"/>
    <property type="match status" value="1"/>
</dbReference>
<dbReference type="SMART" id="SM00729">
    <property type="entry name" value="Elp3"/>
    <property type="match status" value="1"/>
</dbReference>
<dbReference type="InterPro" id="IPR040064">
    <property type="entry name" value="MoaA-like"/>
</dbReference>
<dbReference type="Proteomes" id="UP000198790">
    <property type="component" value="Unassembled WGS sequence"/>
</dbReference>
<evidence type="ECO:0000313" key="14">
    <source>
        <dbReference type="EMBL" id="SFA79280.1"/>
    </source>
</evidence>
<dbReference type="InterPro" id="IPR058240">
    <property type="entry name" value="rSAM_sf"/>
</dbReference>
<dbReference type="GO" id="GO:0005525">
    <property type="term" value="F:GTP binding"/>
    <property type="evidence" value="ECO:0007669"/>
    <property type="project" value="UniProtKB-KW"/>
</dbReference>
<dbReference type="Gene3D" id="3.20.20.70">
    <property type="entry name" value="Aldolase class I"/>
    <property type="match status" value="1"/>
</dbReference>
<dbReference type="PANTHER" id="PTHR22960">
    <property type="entry name" value="MOLYBDOPTERIN COFACTOR SYNTHESIS PROTEIN A"/>
    <property type="match status" value="1"/>
</dbReference>
<dbReference type="SFLD" id="SFLDG01386">
    <property type="entry name" value="main_SPASM_domain-containing"/>
    <property type="match status" value="1"/>
</dbReference>
<dbReference type="PROSITE" id="PS51918">
    <property type="entry name" value="RADICAL_SAM"/>
    <property type="match status" value="1"/>
</dbReference>
<dbReference type="STRING" id="237018.SAMN04489723_101351"/>
<name>A0A1I0VTN9_9BACT</name>
<evidence type="ECO:0000256" key="5">
    <source>
        <dbReference type="ARBA" id="ARBA00022723"/>
    </source>
</evidence>
<dbReference type="Pfam" id="PF06463">
    <property type="entry name" value="Mob_synth_C"/>
    <property type="match status" value="1"/>
</dbReference>
<dbReference type="SFLD" id="SFLDG01067">
    <property type="entry name" value="SPASM/twitch_domain_containing"/>
    <property type="match status" value="1"/>
</dbReference>
<dbReference type="SFLD" id="SFLDG01383">
    <property type="entry name" value="cyclic_pyranopterin_phosphate"/>
    <property type="match status" value="1"/>
</dbReference>
<keyword evidence="9" id="KW-0342">GTP-binding</keyword>
<comment type="cofactor">
    <cofactor evidence="1">
        <name>[4Fe-4S] cluster</name>
        <dbReference type="ChEBI" id="CHEBI:49883"/>
    </cofactor>
</comment>
<dbReference type="GO" id="GO:0006777">
    <property type="term" value="P:Mo-molybdopterin cofactor biosynthetic process"/>
    <property type="evidence" value="ECO:0007669"/>
    <property type="project" value="UniProtKB-KW"/>
</dbReference>
<dbReference type="SFLD" id="SFLDS00029">
    <property type="entry name" value="Radical_SAM"/>
    <property type="match status" value="1"/>
</dbReference>
<feature type="domain" description="Radical SAM core" evidence="13">
    <location>
        <begin position="13"/>
        <end position="224"/>
    </location>
</feature>
<protein>
    <recommendedName>
        <fullName evidence="2">GTP 3',8-cyclase</fullName>
        <ecNumber evidence="2">4.1.99.22</ecNumber>
    </recommendedName>
</protein>
<sequence>MTQLGNIQELRDKFGRVHNYLRISLIEKCNLRCSYCMPAEGIPLSPKAHLMSAEEVLEFARIFVGLGVNKIRLTGGEPLLRKDIGTILEGLSEMPVDLSITTNGLLMDRHVDNFQKLGIKKINFSLDTLKEERFQELTRRTGFQKTLDNFELLHDKDFDLKINTVLIKGINDDELVDLVNMTKDYKVSVRFIEFMPFDGNSWDRSKMVSEKEVLDQLGAHFGAERIASLPNEDNFTARKFKIAGYKGDFGIISSVTNPFCGSCNRIRLTANGRIKNCLFSNKETDLLAAMRAGENVENLILESILNKKAVRAGMDSMEKLSDPALHSDNRSMIAIGG</sequence>
<dbReference type="Pfam" id="PF04055">
    <property type="entry name" value="Radical_SAM"/>
    <property type="match status" value="1"/>
</dbReference>
<keyword evidence="6" id="KW-0547">Nucleotide-binding</keyword>
<dbReference type="GO" id="GO:0051539">
    <property type="term" value="F:4 iron, 4 sulfur cluster binding"/>
    <property type="evidence" value="ECO:0007669"/>
    <property type="project" value="UniProtKB-KW"/>
</dbReference>
<evidence type="ECO:0000313" key="15">
    <source>
        <dbReference type="Proteomes" id="UP000198790"/>
    </source>
</evidence>
<gene>
    <name evidence="14" type="ORF">SAMN04489723_101351</name>
</gene>
<dbReference type="AlphaFoldDB" id="A0A1I0VTN9"/>
<dbReference type="CDD" id="cd21117">
    <property type="entry name" value="Twitch_MoaA"/>
    <property type="match status" value="1"/>
</dbReference>
<dbReference type="OrthoDB" id="9763993at2"/>
<keyword evidence="7" id="KW-0408">Iron</keyword>
<keyword evidence="11" id="KW-0456">Lyase</keyword>
<keyword evidence="15" id="KW-1185">Reference proteome</keyword>
<dbReference type="RefSeq" id="WP_092894444.1">
    <property type="nucleotide sequence ID" value="NZ_FOKK01000001.1"/>
</dbReference>
<dbReference type="GO" id="GO:0061798">
    <property type="term" value="F:GTP 3',8'-cyclase activity"/>
    <property type="evidence" value="ECO:0007669"/>
    <property type="project" value="UniProtKB-EC"/>
</dbReference>
<dbReference type="EMBL" id="FOKK01000001">
    <property type="protein sequence ID" value="SFA79280.1"/>
    <property type="molecule type" value="Genomic_DNA"/>
</dbReference>
<evidence type="ECO:0000256" key="11">
    <source>
        <dbReference type="ARBA" id="ARBA00023239"/>
    </source>
</evidence>
<dbReference type="UniPathway" id="UPA00344"/>
<dbReference type="InterPro" id="IPR010505">
    <property type="entry name" value="MoaA_twitch"/>
</dbReference>
<keyword evidence="4" id="KW-0949">S-adenosyl-L-methionine</keyword>
<dbReference type="InterPro" id="IPR013483">
    <property type="entry name" value="MoaA"/>
</dbReference>
<evidence type="ECO:0000256" key="4">
    <source>
        <dbReference type="ARBA" id="ARBA00022691"/>
    </source>
</evidence>
<organism evidence="14 15">
    <name type="scientific">Algoriphagus aquimarinus</name>
    <dbReference type="NCBI Taxonomy" id="237018"/>
    <lineage>
        <taxon>Bacteria</taxon>
        <taxon>Pseudomonadati</taxon>
        <taxon>Bacteroidota</taxon>
        <taxon>Cytophagia</taxon>
        <taxon>Cytophagales</taxon>
        <taxon>Cyclobacteriaceae</taxon>
        <taxon>Algoriphagus</taxon>
    </lineage>
</organism>
<evidence type="ECO:0000256" key="10">
    <source>
        <dbReference type="ARBA" id="ARBA00023150"/>
    </source>
</evidence>
<keyword evidence="5" id="KW-0479">Metal-binding</keyword>
<keyword evidence="3" id="KW-0004">4Fe-4S</keyword>
<dbReference type="InterPro" id="IPR050105">
    <property type="entry name" value="MoCo_biosynth_MoaA/MoaC"/>
</dbReference>
<evidence type="ECO:0000259" key="13">
    <source>
        <dbReference type="PROSITE" id="PS51918"/>
    </source>
</evidence>
<dbReference type="GO" id="GO:0061799">
    <property type="term" value="F:cyclic pyranopterin monophosphate synthase activity"/>
    <property type="evidence" value="ECO:0007669"/>
    <property type="project" value="TreeGrafter"/>
</dbReference>
<evidence type="ECO:0000256" key="1">
    <source>
        <dbReference type="ARBA" id="ARBA00001966"/>
    </source>
</evidence>
<evidence type="ECO:0000256" key="2">
    <source>
        <dbReference type="ARBA" id="ARBA00012167"/>
    </source>
</evidence>
<dbReference type="InterPro" id="IPR000385">
    <property type="entry name" value="MoaA_NifB_PqqE_Fe-S-bd_CS"/>
</dbReference>
<keyword evidence="10" id="KW-0501">Molybdenum cofactor biosynthesis</keyword>